<evidence type="ECO:0000313" key="3">
    <source>
        <dbReference type="Proteomes" id="UP001216390"/>
    </source>
</evidence>
<evidence type="ECO:0000313" key="2">
    <source>
        <dbReference type="EMBL" id="WCO66889.1"/>
    </source>
</evidence>
<dbReference type="InterPro" id="IPR005302">
    <property type="entry name" value="MoCF_Sase_C"/>
</dbReference>
<gene>
    <name evidence="2" type="ORF">PO878_20565</name>
</gene>
<dbReference type="AlphaFoldDB" id="A0AAE9Y5G3"/>
<proteinExistence type="predicted"/>
<dbReference type="Proteomes" id="UP001216390">
    <property type="component" value="Chromosome"/>
</dbReference>
<dbReference type="GO" id="GO:0030170">
    <property type="term" value="F:pyridoxal phosphate binding"/>
    <property type="evidence" value="ECO:0007669"/>
    <property type="project" value="InterPro"/>
</dbReference>
<protein>
    <submittedName>
        <fullName evidence="2">MOSC domain-containing protein</fullName>
    </submittedName>
</protein>
<dbReference type="PROSITE" id="PS51340">
    <property type="entry name" value="MOSC"/>
    <property type="match status" value="1"/>
</dbReference>
<dbReference type="GO" id="GO:0003824">
    <property type="term" value="F:catalytic activity"/>
    <property type="evidence" value="ECO:0007669"/>
    <property type="project" value="InterPro"/>
</dbReference>
<dbReference type="Pfam" id="PF03473">
    <property type="entry name" value="MOSC"/>
    <property type="match status" value="1"/>
</dbReference>
<dbReference type="RefSeq" id="WP_272736411.1">
    <property type="nucleotide sequence ID" value="NZ_CP116942.1"/>
</dbReference>
<dbReference type="Gene3D" id="2.40.33.20">
    <property type="entry name" value="PK beta-barrel domain-like"/>
    <property type="match status" value="1"/>
</dbReference>
<dbReference type="PANTHER" id="PTHR36930:SF1">
    <property type="entry name" value="MOSC DOMAIN-CONTAINING PROTEIN"/>
    <property type="match status" value="1"/>
</dbReference>
<feature type="domain" description="MOSC" evidence="1">
    <location>
        <begin position="37"/>
        <end position="167"/>
    </location>
</feature>
<dbReference type="InterPro" id="IPR052716">
    <property type="entry name" value="MOSC_domain"/>
</dbReference>
<dbReference type="PANTHER" id="PTHR36930">
    <property type="entry name" value="METAL-SULFUR CLUSTER BIOSYNTHESIS PROTEINS YUAD-RELATED"/>
    <property type="match status" value="1"/>
</dbReference>
<sequence length="170" mass="18086">MAVPDPDSPLGRMRDAFPRSGRVTWIGLRTARREHVRVVDEVEAVAGEGLRGDHWTPRPGGPGTRQVTLLQAEHLPVIAALTGHREVDPAVLRRNLVVEGINLTALRGRHLRVGGALLALAGPCDPCSRMEEALGEGAWNALRGHGGWNAQVVEGGAVRLGDTASAVVDL</sequence>
<dbReference type="GO" id="GO:0030151">
    <property type="term" value="F:molybdenum ion binding"/>
    <property type="evidence" value="ECO:0007669"/>
    <property type="project" value="InterPro"/>
</dbReference>
<reference evidence="2" key="1">
    <citation type="submission" date="2023-01" db="EMBL/GenBank/DDBJ databases">
        <title>The diversity of Class Acidimicrobiia in South China Sea sediment environments and the proposal of Iamia marina sp. nov., a novel species of the genus Iamia.</title>
        <authorList>
            <person name="He Y."/>
            <person name="Tian X."/>
        </authorList>
    </citation>
    <scope>NUCLEOTIDE SEQUENCE</scope>
    <source>
        <strain evidence="2">DSM 19957</strain>
    </source>
</reference>
<dbReference type="SUPFAM" id="SSF50800">
    <property type="entry name" value="PK beta-barrel domain-like"/>
    <property type="match status" value="1"/>
</dbReference>
<dbReference type="InterPro" id="IPR011037">
    <property type="entry name" value="Pyrv_Knase-like_insert_dom_sf"/>
</dbReference>
<name>A0AAE9Y5G3_9ACTN</name>
<accession>A0AAE9Y5G3</accession>
<keyword evidence="3" id="KW-1185">Reference proteome</keyword>
<evidence type="ECO:0000259" key="1">
    <source>
        <dbReference type="PROSITE" id="PS51340"/>
    </source>
</evidence>
<organism evidence="2 3">
    <name type="scientific">Iamia majanohamensis</name>
    <dbReference type="NCBI Taxonomy" id="467976"/>
    <lineage>
        <taxon>Bacteria</taxon>
        <taxon>Bacillati</taxon>
        <taxon>Actinomycetota</taxon>
        <taxon>Acidimicrobiia</taxon>
        <taxon>Acidimicrobiales</taxon>
        <taxon>Iamiaceae</taxon>
        <taxon>Iamia</taxon>
    </lineage>
</organism>
<dbReference type="KEGG" id="ima:PO878_20565"/>
<dbReference type="EMBL" id="CP116942">
    <property type="protein sequence ID" value="WCO66889.1"/>
    <property type="molecule type" value="Genomic_DNA"/>
</dbReference>